<protein>
    <submittedName>
        <fullName evidence="2">Uncharacterized protein</fullName>
    </submittedName>
</protein>
<dbReference type="RefSeq" id="XP_018266933.1">
    <property type="nucleotide sequence ID" value="XM_018404279.1"/>
</dbReference>
<dbReference type="GeneID" id="28964612"/>
<dbReference type="EMBL" id="KI894027">
    <property type="protein sequence ID" value="OBR89091.1"/>
    <property type="molecule type" value="Genomic_DNA"/>
</dbReference>
<dbReference type="VEuPathDB" id="FungiDB:I303_00913"/>
<dbReference type="AlphaFoldDB" id="A0A1A6AGC4"/>
<organism evidence="2">
    <name type="scientific">Kwoniella dejecticola CBS 10117</name>
    <dbReference type="NCBI Taxonomy" id="1296121"/>
    <lineage>
        <taxon>Eukaryota</taxon>
        <taxon>Fungi</taxon>
        <taxon>Dikarya</taxon>
        <taxon>Basidiomycota</taxon>
        <taxon>Agaricomycotina</taxon>
        <taxon>Tremellomycetes</taxon>
        <taxon>Tremellales</taxon>
        <taxon>Cryptococcaceae</taxon>
        <taxon>Kwoniella</taxon>
    </lineage>
</organism>
<proteinExistence type="predicted"/>
<sequence>MSTQSYFSPHLPPEGGGSEEAPDILFVRTPCDSCINARETNCDSLGSGYYVPSSNLPQWPHLAPVDWENPRTADRTIPGPVYTAGEWAPIVPGINTVDGQEGSWLTAMTSQAAAERQQEQSNRPSNPAAGQGQG</sequence>
<reference evidence="3" key="3">
    <citation type="submission" date="2024-02" db="EMBL/GenBank/DDBJ databases">
        <title>Comparative genomics of Cryptococcus and Kwoniella reveals pathogenesis evolution and contrasting modes of karyotype evolution via chromosome fusion or intercentromeric recombination.</title>
        <authorList>
            <person name="Coelho M.A."/>
            <person name="David-Palma M."/>
            <person name="Shea T."/>
            <person name="Bowers K."/>
            <person name="McGinley-Smith S."/>
            <person name="Mohammad A.W."/>
            <person name="Gnirke A."/>
            <person name="Yurkov A.M."/>
            <person name="Nowrousian M."/>
            <person name="Sun S."/>
            <person name="Cuomo C.A."/>
            <person name="Heitman J."/>
        </authorList>
    </citation>
    <scope>NUCLEOTIDE SEQUENCE</scope>
    <source>
        <strain evidence="3">CBS 10117</strain>
    </source>
</reference>
<dbReference type="Proteomes" id="UP000078595">
    <property type="component" value="Chromosome 1"/>
</dbReference>
<reference evidence="3" key="2">
    <citation type="submission" date="2013-07" db="EMBL/GenBank/DDBJ databases">
        <authorList>
            <consortium name="The Broad Institute Genome Sequencing Platform"/>
            <person name="Cuomo C."/>
            <person name="Litvintseva A."/>
            <person name="Chen Y."/>
            <person name="Heitman J."/>
            <person name="Sun S."/>
            <person name="Springer D."/>
            <person name="Dromer F."/>
            <person name="Young S.K."/>
            <person name="Zeng Q."/>
            <person name="Gargeya S."/>
            <person name="Fitzgerald M."/>
            <person name="Abouelleil A."/>
            <person name="Alvarado L."/>
            <person name="Berlin A.M."/>
            <person name="Chapman S.B."/>
            <person name="Dewar J."/>
            <person name="Goldberg J."/>
            <person name="Griggs A."/>
            <person name="Gujja S."/>
            <person name="Hansen M."/>
            <person name="Howarth C."/>
            <person name="Imamovic A."/>
            <person name="Larimer J."/>
            <person name="McCowan C."/>
            <person name="Murphy C."/>
            <person name="Pearson M."/>
            <person name="Priest M."/>
            <person name="Roberts A."/>
            <person name="Saif S."/>
            <person name="Shea T."/>
            <person name="Sykes S."/>
            <person name="Wortman J."/>
            <person name="Nusbaum C."/>
            <person name="Birren B."/>
        </authorList>
    </citation>
    <scope>NUCLEOTIDE SEQUENCE</scope>
    <source>
        <strain evidence="3">CBS 10117</strain>
    </source>
</reference>
<feature type="region of interest" description="Disordered" evidence="1">
    <location>
        <begin position="108"/>
        <end position="134"/>
    </location>
</feature>
<name>A0A1A6AGC4_9TREE</name>
<evidence type="ECO:0000313" key="2">
    <source>
        <dbReference type="EMBL" id="OBR89091.1"/>
    </source>
</evidence>
<keyword evidence="4" id="KW-1185">Reference proteome</keyword>
<feature type="region of interest" description="Disordered" evidence="1">
    <location>
        <begin position="1"/>
        <end position="22"/>
    </location>
</feature>
<reference evidence="2" key="1">
    <citation type="submission" date="2013-07" db="EMBL/GenBank/DDBJ databases">
        <title>The Genome Sequence of Cryptococcus dejecticola CBS10117.</title>
        <authorList>
            <consortium name="The Broad Institute Genome Sequencing Platform"/>
            <person name="Cuomo C."/>
            <person name="Litvintseva A."/>
            <person name="Chen Y."/>
            <person name="Heitman J."/>
            <person name="Sun S."/>
            <person name="Springer D."/>
            <person name="Dromer F."/>
            <person name="Young S.K."/>
            <person name="Zeng Q."/>
            <person name="Gargeya S."/>
            <person name="Fitzgerald M."/>
            <person name="Abouelleil A."/>
            <person name="Alvarado L."/>
            <person name="Berlin A.M."/>
            <person name="Chapman S.B."/>
            <person name="Dewar J."/>
            <person name="Goldberg J."/>
            <person name="Griggs A."/>
            <person name="Gujja S."/>
            <person name="Hansen M."/>
            <person name="Howarth C."/>
            <person name="Imamovic A."/>
            <person name="Larimer J."/>
            <person name="McCowan C."/>
            <person name="Murphy C."/>
            <person name="Pearson M."/>
            <person name="Priest M."/>
            <person name="Roberts A."/>
            <person name="Saif S."/>
            <person name="Shea T."/>
            <person name="Sykes S."/>
            <person name="Wortman J."/>
            <person name="Nusbaum C."/>
            <person name="Birren B."/>
        </authorList>
    </citation>
    <scope>NUCLEOTIDE SEQUENCE [LARGE SCALE GENOMIC DNA]</scope>
    <source>
        <strain evidence="2">CBS 10117</strain>
    </source>
</reference>
<evidence type="ECO:0000256" key="1">
    <source>
        <dbReference type="SAM" id="MobiDB-lite"/>
    </source>
</evidence>
<evidence type="ECO:0000313" key="3">
    <source>
        <dbReference type="EMBL" id="WWC58369.1"/>
    </source>
</evidence>
<dbReference type="KEGG" id="kdj:28964612"/>
<accession>A0A1A6AGC4</accession>
<evidence type="ECO:0000313" key="4">
    <source>
        <dbReference type="Proteomes" id="UP000078595"/>
    </source>
</evidence>
<gene>
    <name evidence="2" type="ORF">I303_00913</name>
    <name evidence="3" type="ORF">I303_100909</name>
</gene>
<dbReference type="EMBL" id="CP144530">
    <property type="protein sequence ID" value="WWC58369.1"/>
    <property type="molecule type" value="Genomic_DNA"/>
</dbReference>